<proteinExistence type="predicted"/>
<evidence type="ECO:0000313" key="2">
    <source>
        <dbReference type="EMBL" id="KAF6302972.1"/>
    </source>
</evidence>
<name>A0A7J7TR21_RHIFE</name>
<feature type="compositionally biased region" description="Basic and acidic residues" evidence="1">
    <location>
        <begin position="1"/>
        <end position="11"/>
    </location>
</feature>
<dbReference type="Proteomes" id="UP000585614">
    <property type="component" value="Unassembled WGS sequence"/>
</dbReference>
<sequence>MKSEVHYHHSPPEAGLPGPGSRCSHSLSRAADVLGPVGLAGKPAESRLGGRTLGSRSQTRFPPSRFWSGSKADVGKIKPVPRTGHRAQGLPPSPAGERAEVPGSYLPPASRLRDQPPLFRAGEAVRDGNTHLQPSQADWDEGRAGNQHAPSPQRNPAAPQSRPPRWLG</sequence>
<accession>A0A7J7TR21</accession>
<gene>
    <name evidence="2" type="ORF">mRhiFer1_008709</name>
</gene>
<dbReference type="EMBL" id="JACAGC010000018">
    <property type="protein sequence ID" value="KAF6302972.1"/>
    <property type="molecule type" value="Genomic_DNA"/>
</dbReference>
<organism evidence="2 3">
    <name type="scientific">Rhinolophus ferrumequinum</name>
    <name type="common">Greater horseshoe bat</name>
    <dbReference type="NCBI Taxonomy" id="59479"/>
    <lineage>
        <taxon>Eukaryota</taxon>
        <taxon>Metazoa</taxon>
        <taxon>Chordata</taxon>
        <taxon>Craniata</taxon>
        <taxon>Vertebrata</taxon>
        <taxon>Euteleostomi</taxon>
        <taxon>Mammalia</taxon>
        <taxon>Eutheria</taxon>
        <taxon>Laurasiatheria</taxon>
        <taxon>Chiroptera</taxon>
        <taxon>Yinpterochiroptera</taxon>
        <taxon>Rhinolophoidea</taxon>
        <taxon>Rhinolophidae</taxon>
        <taxon>Rhinolophinae</taxon>
        <taxon>Rhinolophus</taxon>
    </lineage>
</organism>
<dbReference type="AlphaFoldDB" id="A0A7J7TR21"/>
<comment type="caution">
    <text evidence="2">The sequence shown here is derived from an EMBL/GenBank/DDBJ whole genome shotgun (WGS) entry which is preliminary data.</text>
</comment>
<evidence type="ECO:0000256" key="1">
    <source>
        <dbReference type="SAM" id="MobiDB-lite"/>
    </source>
</evidence>
<evidence type="ECO:0000313" key="3">
    <source>
        <dbReference type="Proteomes" id="UP000585614"/>
    </source>
</evidence>
<protein>
    <submittedName>
        <fullName evidence="2">Uncharacterized protein</fullName>
    </submittedName>
</protein>
<reference evidence="2 3" key="1">
    <citation type="journal article" date="2020" name="Nature">
        <title>Six reference-quality genomes reveal evolution of bat adaptations.</title>
        <authorList>
            <person name="Jebb D."/>
            <person name="Huang Z."/>
            <person name="Pippel M."/>
            <person name="Hughes G.M."/>
            <person name="Lavrichenko K."/>
            <person name="Devanna P."/>
            <person name="Winkler S."/>
            <person name="Jermiin L.S."/>
            <person name="Skirmuntt E.C."/>
            <person name="Katzourakis A."/>
            <person name="Burkitt-Gray L."/>
            <person name="Ray D.A."/>
            <person name="Sullivan K.A.M."/>
            <person name="Roscito J.G."/>
            <person name="Kirilenko B.M."/>
            <person name="Davalos L.M."/>
            <person name="Corthals A.P."/>
            <person name="Power M.L."/>
            <person name="Jones G."/>
            <person name="Ransome R.D."/>
            <person name="Dechmann D.K.N."/>
            <person name="Locatelli A.G."/>
            <person name="Puechmaille S.J."/>
            <person name="Fedrigo O."/>
            <person name="Jarvis E.D."/>
            <person name="Hiller M."/>
            <person name="Vernes S.C."/>
            <person name="Myers E.W."/>
            <person name="Teeling E.C."/>
        </authorList>
    </citation>
    <scope>NUCLEOTIDE SEQUENCE [LARGE SCALE GENOMIC DNA]</scope>
    <source>
        <strain evidence="2">MRhiFer1</strain>
        <tissue evidence="2">Lung</tissue>
    </source>
</reference>
<feature type="region of interest" description="Disordered" evidence="1">
    <location>
        <begin position="1"/>
        <end position="168"/>
    </location>
</feature>